<dbReference type="EMBL" id="SPQA01000052">
    <property type="protein sequence ID" value="TFU29562.1"/>
    <property type="molecule type" value="Genomic_DNA"/>
</dbReference>
<dbReference type="RefSeq" id="WP_135053442.1">
    <property type="nucleotide sequence ID" value="NZ_CAKOCW010000061.1"/>
</dbReference>
<gene>
    <name evidence="1" type="ORF">E4U01_09580</name>
</gene>
<evidence type="ECO:0008006" key="3">
    <source>
        <dbReference type="Google" id="ProtNLM"/>
    </source>
</evidence>
<accession>A0A4Y9FL34</accession>
<evidence type="ECO:0000313" key="2">
    <source>
        <dbReference type="Proteomes" id="UP000297747"/>
    </source>
</evidence>
<comment type="caution">
    <text evidence="1">The sequence shown here is derived from an EMBL/GenBank/DDBJ whole genome shotgun (WGS) entry which is preliminary data.</text>
</comment>
<sequence>MKKLFRSILFVIGIIGIMGGCSMEKETLTREQQDNVVRWIARGYEVTSVEFIKLKNRLVR</sequence>
<dbReference type="Proteomes" id="UP000297747">
    <property type="component" value="Unassembled WGS sequence"/>
</dbReference>
<proteinExistence type="predicted"/>
<dbReference type="AlphaFoldDB" id="A0A4Y9FL34"/>
<evidence type="ECO:0000313" key="1">
    <source>
        <dbReference type="EMBL" id="TFU29562.1"/>
    </source>
</evidence>
<name>A0A4Y9FL34_STRAI</name>
<dbReference type="PROSITE" id="PS51257">
    <property type="entry name" value="PROKAR_LIPOPROTEIN"/>
    <property type="match status" value="1"/>
</dbReference>
<reference evidence="1 2" key="1">
    <citation type="submission" date="2019-03" db="EMBL/GenBank/DDBJ databases">
        <title>Diversity of the mouse oral microbiome.</title>
        <authorList>
            <person name="Joseph S."/>
            <person name="Aduse-Opoku J."/>
            <person name="Curtis M."/>
            <person name="Wade W."/>
            <person name="Hashim A."/>
        </authorList>
    </citation>
    <scope>NUCLEOTIDE SEQUENCE [LARGE SCALE GENOMIC DNA]</scope>
    <source>
        <strain evidence="1 2">HT4</strain>
    </source>
</reference>
<organism evidence="1 2">
    <name type="scientific">Streptococcus acidominimus</name>
    <dbReference type="NCBI Taxonomy" id="1326"/>
    <lineage>
        <taxon>Bacteria</taxon>
        <taxon>Bacillati</taxon>
        <taxon>Bacillota</taxon>
        <taxon>Bacilli</taxon>
        <taxon>Lactobacillales</taxon>
        <taxon>Streptococcaceae</taxon>
        <taxon>Streptococcus</taxon>
    </lineage>
</organism>
<protein>
    <recommendedName>
        <fullName evidence="3">Lipoprotein</fullName>
    </recommendedName>
</protein>